<proteinExistence type="inferred from homology"/>
<evidence type="ECO:0000256" key="1">
    <source>
        <dbReference type="ARBA" id="ARBA00007435"/>
    </source>
</evidence>
<dbReference type="PROSITE" id="PS50164">
    <property type="entry name" value="GIY_YIG"/>
    <property type="match status" value="1"/>
</dbReference>
<comment type="similarity">
    <text evidence="1">Belongs to the UPF0213 family.</text>
</comment>
<protein>
    <recommendedName>
        <fullName evidence="2">GIY-YIG domain-containing protein</fullName>
    </recommendedName>
</protein>
<dbReference type="SUPFAM" id="SSF82771">
    <property type="entry name" value="GIY-YIG endonuclease"/>
    <property type="match status" value="1"/>
</dbReference>
<sequence length="91" mass="10736">MGSVPINNMHLYILKNNSSGKYYIGVTNNIERRLREHNNANKHFTGRADGKWVVLFSKVFNSKIEARREELRLKKAKNKKYIDWYILNQGP</sequence>
<dbReference type="InterPro" id="IPR050190">
    <property type="entry name" value="UPF0213_domain"/>
</dbReference>
<gene>
    <name evidence="3" type="ORF">UX05_C0016G0014</name>
</gene>
<feature type="domain" description="GIY-YIG" evidence="2">
    <location>
        <begin position="7"/>
        <end position="83"/>
    </location>
</feature>
<dbReference type="InterPro" id="IPR035901">
    <property type="entry name" value="GIY-YIG_endonuc_sf"/>
</dbReference>
<comment type="caution">
    <text evidence="3">The sequence shown here is derived from an EMBL/GenBank/DDBJ whole genome shotgun (WGS) entry which is preliminary data.</text>
</comment>
<dbReference type="Proteomes" id="UP000034264">
    <property type="component" value="Unassembled WGS sequence"/>
</dbReference>
<reference evidence="3 4" key="1">
    <citation type="journal article" date="2015" name="Nature">
        <title>rRNA introns, odd ribosomes, and small enigmatic genomes across a large radiation of phyla.</title>
        <authorList>
            <person name="Brown C.T."/>
            <person name="Hug L.A."/>
            <person name="Thomas B.C."/>
            <person name="Sharon I."/>
            <person name="Castelle C.J."/>
            <person name="Singh A."/>
            <person name="Wilkins M.J."/>
            <person name="Williams K.H."/>
            <person name="Banfield J.F."/>
        </authorList>
    </citation>
    <scope>NUCLEOTIDE SEQUENCE [LARGE SCALE GENOMIC DNA]</scope>
</reference>
<evidence type="ECO:0000313" key="4">
    <source>
        <dbReference type="Proteomes" id="UP000034264"/>
    </source>
</evidence>
<dbReference type="PANTHER" id="PTHR34477:SF1">
    <property type="entry name" value="UPF0213 PROTEIN YHBQ"/>
    <property type="match status" value="1"/>
</dbReference>
<dbReference type="Gene3D" id="3.40.1440.10">
    <property type="entry name" value="GIY-YIG endonuclease"/>
    <property type="match status" value="1"/>
</dbReference>
<dbReference type="EMBL" id="LCKS01000016">
    <property type="protein sequence ID" value="KKU01843.1"/>
    <property type="molecule type" value="Genomic_DNA"/>
</dbReference>
<dbReference type="InterPro" id="IPR000305">
    <property type="entry name" value="GIY-YIG_endonuc"/>
</dbReference>
<organism evidence="3 4">
    <name type="scientific">Candidatus Amesbacteria bacterium GW2011_GWC2_45_19</name>
    <dbReference type="NCBI Taxonomy" id="1618366"/>
    <lineage>
        <taxon>Bacteria</taxon>
        <taxon>Candidatus Amesiibacteriota</taxon>
    </lineage>
</organism>
<dbReference type="Pfam" id="PF01541">
    <property type="entry name" value="GIY-YIG"/>
    <property type="match status" value="1"/>
</dbReference>
<evidence type="ECO:0000313" key="3">
    <source>
        <dbReference type="EMBL" id="KKU01843.1"/>
    </source>
</evidence>
<dbReference type="PANTHER" id="PTHR34477">
    <property type="entry name" value="UPF0213 PROTEIN YHBQ"/>
    <property type="match status" value="1"/>
</dbReference>
<accession>A0A0G1P8X7</accession>
<evidence type="ECO:0000259" key="2">
    <source>
        <dbReference type="PROSITE" id="PS50164"/>
    </source>
</evidence>
<name>A0A0G1P8X7_9BACT</name>
<dbReference type="AlphaFoldDB" id="A0A0G1P8X7"/>